<evidence type="ECO:0000313" key="3">
    <source>
        <dbReference type="Proteomes" id="UP000010847"/>
    </source>
</evidence>
<keyword evidence="1" id="KW-1133">Transmembrane helix</keyword>
<dbReference type="EMBL" id="CP007032">
    <property type="protein sequence ID" value="AHF08653.1"/>
    <property type="molecule type" value="Genomic_DNA"/>
</dbReference>
<gene>
    <name evidence="2" type="ORF">DESME_12550</name>
</gene>
<accession>W0EGL8</accession>
<feature type="transmembrane region" description="Helical" evidence="1">
    <location>
        <begin position="44"/>
        <end position="66"/>
    </location>
</feature>
<dbReference type="RefSeq" id="WP_025248800.1">
    <property type="nucleotide sequence ID" value="NZ_CP007032.1"/>
</dbReference>
<sequence length="145" mass="17220">MLNYYRYLWKISWPEVIMTSIISVFLLVRLIEKVRHDLKQYKKWGRLFIILRVGFWSVILGAYLLMFSLDNPDWFEHPKEIQGELQGKSLSNSQDNPYSLQVQEGTQTLSLWVDYRTYKTVNLGDQVKIKVLPNCLEVYQCEVLP</sequence>
<keyword evidence="1" id="KW-0472">Membrane</keyword>
<evidence type="ECO:0000313" key="2">
    <source>
        <dbReference type="EMBL" id="AHF08653.1"/>
    </source>
</evidence>
<keyword evidence="3" id="KW-1185">Reference proteome</keyword>
<keyword evidence="1" id="KW-0812">Transmembrane</keyword>
<organism evidence="2 3">
    <name type="scientific">Desulfitobacterium metallireducens DSM 15288</name>
    <dbReference type="NCBI Taxonomy" id="871968"/>
    <lineage>
        <taxon>Bacteria</taxon>
        <taxon>Bacillati</taxon>
        <taxon>Bacillota</taxon>
        <taxon>Clostridia</taxon>
        <taxon>Eubacteriales</taxon>
        <taxon>Desulfitobacteriaceae</taxon>
        <taxon>Desulfitobacterium</taxon>
    </lineage>
</organism>
<name>W0EGL8_9FIRM</name>
<reference evidence="2 3" key="1">
    <citation type="submission" date="2013-12" db="EMBL/GenBank/DDBJ databases">
        <authorList>
            <consortium name="DOE Joint Genome Institute"/>
            <person name="Smidt H."/>
            <person name="Huntemann M."/>
            <person name="Han J."/>
            <person name="Chen A."/>
            <person name="Kyrpides N."/>
            <person name="Mavromatis K."/>
            <person name="Markowitz V."/>
            <person name="Palaniappan K."/>
            <person name="Ivanova N."/>
            <person name="Schaumberg A."/>
            <person name="Pati A."/>
            <person name="Liolios K."/>
            <person name="Nordberg H.P."/>
            <person name="Cantor M.N."/>
            <person name="Hua S.X."/>
            <person name="Woyke T."/>
        </authorList>
    </citation>
    <scope>NUCLEOTIDE SEQUENCE [LARGE SCALE GENOMIC DNA]</scope>
    <source>
        <strain evidence="3">DSM 15288</strain>
    </source>
</reference>
<feature type="transmembrane region" description="Helical" evidence="1">
    <location>
        <begin position="12"/>
        <end position="32"/>
    </location>
</feature>
<dbReference type="HOGENOM" id="CLU_1591863_0_0_9"/>
<proteinExistence type="predicted"/>
<dbReference type="eggNOG" id="ENOG5033M1P">
    <property type="taxonomic scope" value="Bacteria"/>
</dbReference>
<dbReference type="KEGG" id="dmt:DESME_12550"/>
<dbReference type="STRING" id="871968.DESME_12550"/>
<evidence type="ECO:0000256" key="1">
    <source>
        <dbReference type="SAM" id="Phobius"/>
    </source>
</evidence>
<protein>
    <submittedName>
        <fullName evidence="2">Uncharacterized protein</fullName>
    </submittedName>
</protein>
<dbReference type="Proteomes" id="UP000010847">
    <property type="component" value="Chromosome"/>
</dbReference>
<dbReference type="OrthoDB" id="1797569at2"/>
<dbReference type="AlphaFoldDB" id="W0EGL8"/>